<accession>A0A848LDZ6</accession>
<keyword evidence="4" id="KW-1185">Reference proteome</keyword>
<dbReference type="EMBL" id="JABBJJ010000082">
    <property type="protein sequence ID" value="NMO16927.1"/>
    <property type="molecule type" value="Genomic_DNA"/>
</dbReference>
<evidence type="ECO:0000256" key="1">
    <source>
        <dbReference type="ARBA" id="ARBA00006865"/>
    </source>
</evidence>
<dbReference type="CDD" id="cd08023">
    <property type="entry name" value="GH16_laminarinase_like"/>
    <property type="match status" value="1"/>
</dbReference>
<name>A0A848LDZ6_9BACT</name>
<dbReference type="GO" id="GO:0005975">
    <property type="term" value="P:carbohydrate metabolic process"/>
    <property type="evidence" value="ECO:0007669"/>
    <property type="project" value="InterPro"/>
</dbReference>
<sequence>MSAPDNRIPLAVGSGVTADGQGRYIVGTLNVSGGSTPTSGGPLGQDANAYVLTFSDEFDNGFQTSKWNDHIWYESSNPTINYKVSNGSLKIWPQRDASGNFFNRTIDTDGKFSQTYGYFEAQAKLPIGKGTWPAFWLYAHPGNDRPEIDIMEAYAGGGVDSWWSDANLHPINYGVTLHKANADYSYHVKPYEAKLRDFSQWANGVDLSAGFHTYGVKWEPSGITFYFDGQQVGSKYWDTEGYYNRPMYVLLDLWFGSASGTPDHTTPTGEGNSYEVRYVRVWQFK</sequence>
<dbReference type="PANTHER" id="PTHR10963:SF60">
    <property type="entry name" value="GRAM-NEGATIVE BACTERIA-BINDING PROTEIN 1-RELATED"/>
    <property type="match status" value="1"/>
</dbReference>
<dbReference type="AlphaFoldDB" id="A0A848LDZ6"/>
<dbReference type="PROSITE" id="PS51762">
    <property type="entry name" value="GH16_2"/>
    <property type="match status" value="1"/>
</dbReference>
<reference evidence="3 4" key="1">
    <citation type="submission" date="2020-04" db="EMBL/GenBank/DDBJ databases">
        <title>Draft genome of Pyxidicoccus fallax type strain.</title>
        <authorList>
            <person name="Whitworth D.E."/>
        </authorList>
    </citation>
    <scope>NUCLEOTIDE SEQUENCE [LARGE SCALE GENOMIC DNA]</scope>
    <source>
        <strain evidence="3 4">DSM 14698</strain>
    </source>
</reference>
<evidence type="ECO:0000259" key="2">
    <source>
        <dbReference type="PROSITE" id="PS51762"/>
    </source>
</evidence>
<feature type="domain" description="GH16" evidence="2">
    <location>
        <begin position="29"/>
        <end position="285"/>
    </location>
</feature>
<comment type="similarity">
    <text evidence="1">Belongs to the glycosyl hydrolase 16 family.</text>
</comment>
<evidence type="ECO:0000313" key="4">
    <source>
        <dbReference type="Proteomes" id="UP000518300"/>
    </source>
</evidence>
<dbReference type="Proteomes" id="UP000518300">
    <property type="component" value="Unassembled WGS sequence"/>
</dbReference>
<dbReference type="PANTHER" id="PTHR10963">
    <property type="entry name" value="GLYCOSYL HYDROLASE-RELATED"/>
    <property type="match status" value="1"/>
</dbReference>
<comment type="caution">
    <text evidence="3">The sequence shown here is derived from an EMBL/GenBank/DDBJ whole genome shotgun (WGS) entry which is preliminary data.</text>
</comment>
<dbReference type="InterPro" id="IPR000757">
    <property type="entry name" value="Beta-glucanase-like"/>
</dbReference>
<gene>
    <name evidence="3" type="ORF">HG543_18980</name>
</gene>
<dbReference type="InterPro" id="IPR050546">
    <property type="entry name" value="Glycosyl_Hydrlase_16"/>
</dbReference>
<dbReference type="SUPFAM" id="SSF49899">
    <property type="entry name" value="Concanavalin A-like lectins/glucanases"/>
    <property type="match status" value="1"/>
</dbReference>
<keyword evidence="3" id="KW-0378">Hydrolase</keyword>
<organism evidence="3 4">
    <name type="scientific">Pyxidicoccus fallax</name>
    <dbReference type="NCBI Taxonomy" id="394095"/>
    <lineage>
        <taxon>Bacteria</taxon>
        <taxon>Pseudomonadati</taxon>
        <taxon>Myxococcota</taxon>
        <taxon>Myxococcia</taxon>
        <taxon>Myxococcales</taxon>
        <taxon>Cystobacterineae</taxon>
        <taxon>Myxococcaceae</taxon>
        <taxon>Pyxidicoccus</taxon>
    </lineage>
</organism>
<dbReference type="Gene3D" id="2.60.120.200">
    <property type="match status" value="1"/>
</dbReference>
<dbReference type="GO" id="GO:0004553">
    <property type="term" value="F:hydrolase activity, hydrolyzing O-glycosyl compounds"/>
    <property type="evidence" value="ECO:0007669"/>
    <property type="project" value="InterPro"/>
</dbReference>
<protein>
    <submittedName>
        <fullName evidence="3">Glycoside hydrolase family 16 protein</fullName>
    </submittedName>
</protein>
<evidence type="ECO:0000313" key="3">
    <source>
        <dbReference type="EMBL" id="NMO16927.1"/>
    </source>
</evidence>
<dbReference type="InterPro" id="IPR013320">
    <property type="entry name" value="ConA-like_dom_sf"/>
</dbReference>
<proteinExistence type="inferred from homology"/>
<dbReference type="Pfam" id="PF00722">
    <property type="entry name" value="Glyco_hydro_16"/>
    <property type="match status" value="1"/>
</dbReference>